<dbReference type="Pfam" id="PF13487">
    <property type="entry name" value="HD_5"/>
    <property type="match status" value="1"/>
</dbReference>
<dbReference type="InterPro" id="IPR001789">
    <property type="entry name" value="Sig_transdc_resp-reg_receiver"/>
</dbReference>
<dbReference type="CDD" id="cd00077">
    <property type="entry name" value="HDc"/>
    <property type="match status" value="1"/>
</dbReference>
<evidence type="ECO:0000259" key="3">
    <source>
        <dbReference type="PROSITE" id="PS51832"/>
    </source>
</evidence>
<organism evidence="4 5">
    <name type="scientific">Candidatus Entotheonella gemina</name>
    <dbReference type="NCBI Taxonomy" id="1429439"/>
    <lineage>
        <taxon>Bacteria</taxon>
        <taxon>Pseudomonadati</taxon>
        <taxon>Nitrospinota/Tectimicrobiota group</taxon>
        <taxon>Candidatus Tectimicrobiota</taxon>
        <taxon>Candidatus Entotheonellia</taxon>
        <taxon>Candidatus Entotheonellales</taxon>
        <taxon>Candidatus Entotheonellaceae</taxon>
        <taxon>Candidatus Entotheonella</taxon>
    </lineage>
</organism>
<sequence length="351" mass="38589">MEDNRLLRKSRILIAADNFRLITPLTDSLSKIQIHVRLTVSKQATAVYSDWLPDLIIVDLQTQFDHGIACLTQLKSIVQDAVPILALTGPDAVASRQAALSQGAKDILSLPCDAAEALARVRNLLELRCLHQRLRQPDATMISQDHHQTHDIQSNFCQRLARLVVYRDRDTGTHAMRMSHYAAALGRAAGLTAVESDLLQQACPLHDIGKIAIPDRILLKPAPLDSDEWSMMQTHTTIGADLLAGDDSALLRIAHDTALTHHEKWDGSGYPQGLSGESIPLVGRITAICDVFDALTSVRPYKPAWPVKDAVAAICQQGGRHFEPRLVKAFCTILPELLAIKAHYTEPKTVA</sequence>
<dbReference type="Gene3D" id="3.40.50.2300">
    <property type="match status" value="1"/>
</dbReference>
<dbReference type="SUPFAM" id="SSF52172">
    <property type="entry name" value="CheY-like"/>
    <property type="match status" value="1"/>
</dbReference>
<keyword evidence="1" id="KW-0597">Phosphoprotein</keyword>
<dbReference type="InterPro" id="IPR052020">
    <property type="entry name" value="Cyclic_di-GMP/3'3'-cGAMP_PDE"/>
</dbReference>
<dbReference type="InterPro" id="IPR003607">
    <property type="entry name" value="HD/PDEase_dom"/>
</dbReference>
<gene>
    <name evidence="4" type="ORF">ETSY2_03355</name>
</gene>
<dbReference type="GO" id="GO:0000160">
    <property type="term" value="P:phosphorelay signal transduction system"/>
    <property type="evidence" value="ECO:0007669"/>
    <property type="project" value="InterPro"/>
</dbReference>
<protein>
    <submittedName>
        <fullName evidence="4">Uncharacterized protein</fullName>
    </submittedName>
</protein>
<evidence type="ECO:0000313" key="4">
    <source>
        <dbReference type="EMBL" id="ETX08785.1"/>
    </source>
</evidence>
<evidence type="ECO:0000313" key="5">
    <source>
        <dbReference type="Proteomes" id="UP000019140"/>
    </source>
</evidence>
<dbReference type="Gene3D" id="1.10.3210.10">
    <property type="entry name" value="Hypothetical protein af1432"/>
    <property type="match status" value="1"/>
</dbReference>
<feature type="domain" description="Response regulatory" evidence="2">
    <location>
        <begin position="11"/>
        <end position="125"/>
    </location>
</feature>
<proteinExistence type="predicted"/>
<dbReference type="InterPro" id="IPR011006">
    <property type="entry name" value="CheY-like_superfamily"/>
</dbReference>
<dbReference type="SUPFAM" id="SSF109604">
    <property type="entry name" value="HD-domain/PDEase-like"/>
    <property type="match status" value="1"/>
</dbReference>
<dbReference type="SMART" id="SM00471">
    <property type="entry name" value="HDc"/>
    <property type="match status" value="1"/>
</dbReference>
<reference evidence="4 5" key="1">
    <citation type="journal article" date="2014" name="Nature">
        <title>An environmental bacterial taxon with a large and distinct metabolic repertoire.</title>
        <authorList>
            <person name="Wilson M.C."/>
            <person name="Mori T."/>
            <person name="Ruckert C."/>
            <person name="Uria A.R."/>
            <person name="Helf M.J."/>
            <person name="Takada K."/>
            <person name="Gernert C."/>
            <person name="Steffens U.A."/>
            <person name="Heycke N."/>
            <person name="Schmitt S."/>
            <person name="Rinke C."/>
            <person name="Helfrich E.J."/>
            <person name="Brachmann A.O."/>
            <person name="Gurgui C."/>
            <person name="Wakimoto T."/>
            <person name="Kracht M."/>
            <person name="Crusemann M."/>
            <person name="Hentschel U."/>
            <person name="Abe I."/>
            <person name="Matsunaga S."/>
            <person name="Kalinowski J."/>
            <person name="Takeyama H."/>
            <person name="Piel J."/>
        </authorList>
    </citation>
    <scope>NUCLEOTIDE SEQUENCE [LARGE SCALE GENOMIC DNA]</scope>
    <source>
        <strain evidence="5">TSY2</strain>
    </source>
</reference>
<feature type="domain" description="HD-GYP" evidence="3">
    <location>
        <begin position="149"/>
        <end position="346"/>
    </location>
</feature>
<dbReference type="InterPro" id="IPR037522">
    <property type="entry name" value="HD_GYP_dom"/>
</dbReference>
<accession>W4MF53</accession>
<feature type="modified residue" description="4-aspartylphosphate" evidence="1">
    <location>
        <position position="59"/>
    </location>
</feature>
<keyword evidence="5" id="KW-1185">Reference proteome</keyword>
<dbReference type="PATRIC" id="fig|1429439.4.peg.577"/>
<dbReference type="EMBL" id="AZHX01000134">
    <property type="protein sequence ID" value="ETX08785.1"/>
    <property type="molecule type" value="Genomic_DNA"/>
</dbReference>
<evidence type="ECO:0000259" key="2">
    <source>
        <dbReference type="PROSITE" id="PS50110"/>
    </source>
</evidence>
<dbReference type="PANTHER" id="PTHR45228">
    <property type="entry name" value="CYCLIC DI-GMP PHOSPHODIESTERASE TM_0186-RELATED"/>
    <property type="match status" value="1"/>
</dbReference>
<comment type="caution">
    <text evidence="4">The sequence shown here is derived from an EMBL/GenBank/DDBJ whole genome shotgun (WGS) entry which is preliminary data.</text>
</comment>
<name>W4MF53_9BACT</name>
<dbReference type="SMART" id="SM00448">
    <property type="entry name" value="REC"/>
    <property type="match status" value="1"/>
</dbReference>
<dbReference type="Pfam" id="PF00072">
    <property type="entry name" value="Response_reg"/>
    <property type="match status" value="1"/>
</dbReference>
<dbReference type="HOGENOM" id="CLU_000445_92_10_7"/>
<evidence type="ECO:0000256" key="1">
    <source>
        <dbReference type="PROSITE-ProRule" id="PRU00169"/>
    </source>
</evidence>
<dbReference type="Proteomes" id="UP000019140">
    <property type="component" value="Unassembled WGS sequence"/>
</dbReference>
<dbReference type="PROSITE" id="PS51832">
    <property type="entry name" value="HD_GYP"/>
    <property type="match status" value="1"/>
</dbReference>
<dbReference type="PROSITE" id="PS50110">
    <property type="entry name" value="RESPONSE_REGULATORY"/>
    <property type="match status" value="1"/>
</dbReference>
<dbReference type="AlphaFoldDB" id="W4MF53"/>
<dbReference type="PANTHER" id="PTHR45228:SF1">
    <property type="entry name" value="CYCLIC DI-GMP PHOSPHODIESTERASE TM_0186"/>
    <property type="match status" value="1"/>
</dbReference>